<dbReference type="InterPro" id="IPR003111">
    <property type="entry name" value="Lon_prtase_N"/>
</dbReference>
<dbReference type="RefSeq" id="WP_343164625.1">
    <property type="nucleotide sequence ID" value="NZ_JBHRSV010000016.1"/>
</dbReference>
<evidence type="ECO:0000313" key="3">
    <source>
        <dbReference type="Proteomes" id="UP001595379"/>
    </source>
</evidence>
<dbReference type="PANTHER" id="PTHR46732:SF8">
    <property type="entry name" value="ATP-DEPENDENT PROTEASE LA (LON) DOMAIN PROTEIN"/>
    <property type="match status" value="1"/>
</dbReference>
<sequence length="210" mass="23023">MSQALPQLLPLFPLGGAILLPGEMLPLNVFEPRYLNMTDDALSGNRMLGIIQTCPGGTKDRPALEWVGGAGRIISHKETDDGRYLIVLEGVSRFRLVDEEDLQTPYRVGRVDWAPFAGDRQGPDALLGADRDRLLQLLQSWFQAEGLVTDWDAIAQAPLPRVVNQLAMGAPFSAKEKQDMLEAPEDTQRLETMSSILERRLAEGAGGSAN</sequence>
<evidence type="ECO:0000313" key="2">
    <source>
        <dbReference type="EMBL" id="MFC2926313.1"/>
    </source>
</evidence>
<keyword evidence="3" id="KW-1185">Reference proteome</keyword>
<accession>A0ABV6ZY52</accession>
<feature type="domain" description="Lon N-terminal" evidence="1">
    <location>
        <begin position="9"/>
        <end position="201"/>
    </location>
</feature>
<evidence type="ECO:0000259" key="1">
    <source>
        <dbReference type="PROSITE" id="PS51787"/>
    </source>
</evidence>
<dbReference type="EMBL" id="JBHRSV010000016">
    <property type="protein sequence ID" value="MFC2926313.1"/>
    <property type="molecule type" value="Genomic_DNA"/>
</dbReference>
<dbReference type="Pfam" id="PF02190">
    <property type="entry name" value="LON_substr_bdg"/>
    <property type="match status" value="1"/>
</dbReference>
<dbReference type="PANTHER" id="PTHR46732">
    <property type="entry name" value="ATP-DEPENDENT PROTEASE LA (LON) DOMAIN PROTEIN"/>
    <property type="match status" value="1"/>
</dbReference>
<reference evidence="3" key="1">
    <citation type="journal article" date="2019" name="Int. J. Syst. Evol. Microbiol.">
        <title>The Global Catalogue of Microorganisms (GCM) 10K type strain sequencing project: providing services to taxonomists for standard genome sequencing and annotation.</title>
        <authorList>
            <consortium name="The Broad Institute Genomics Platform"/>
            <consortium name="The Broad Institute Genome Sequencing Center for Infectious Disease"/>
            <person name="Wu L."/>
            <person name="Ma J."/>
        </authorList>
    </citation>
    <scope>NUCLEOTIDE SEQUENCE [LARGE SCALE GENOMIC DNA]</scope>
    <source>
        <strain evidence="3">KCTC 52487</strain>
    </source>
</reference>
<dbReference type="SUPFAM" id="SSF88697">
    <property type="entry name" value="PUA domain-like"/>
    <property type="match status" value="1"/>
</dbReference>
<dbReference type="InterPro" id="IPR015947">
    <property type="entry name" value="PUA-like_sf"/>
</dbReference>
<dbReference type="Proteomes" id="UP001595379">
    <property type="component" value="Unassembled WGS sequence"/>
</dbReference>
<comment type="caution">
    <text evidence="2">The sequence shown here is derived from an EMBL/GenBank/DDBJ whole genome shotgun (WGS) entry which is preliminary data.</text>
</comment>
<protein>
    <submittedName>
        <fullName evidence="2">LON peptidase substrate-binding domain-containing protein</fullName>
    </submittedName>
</protein>
<dbReference type="SMART" id="SM00464">
    <property type="entry name" value="LON"/>
    <property type="match status" value="1"/>
</dbReference>
<dbReference type="Gene3D" id="2.30.130.40">
    <property type="entry name" value="LON domain-like"/>
    <property type="match status" value="1"/>
</dbReference>
<dbReference type="InterPro" id="IPR046336">
    <property type="entry name" value="Lon_prtase_N_sf"/>
</dbReference>
<dbReference type="PROSITE" id="PS51787">
    <property type="entry name" value="LON_N"/>
    <property type="match status" value="1"/>
</dbReference>
<gene>
    <name evidence="2" type="ORF">ACFOOR_09360</name>
</gene>
<proteinExistence type="predicted"/>
<name>A0ABV6ZY52_9PROT</name>
<organism evidence="2 3">
    <name type="scientific">Hyphobacterium vulgare</name>
    <dbReference type="NCBI Taxonomy" id="1736751"/>
    <lineage>
        <taxon>Bacteria</taxon>
        <taxon>Pseudomonadati</taxon>
        <taxon>Pseudomonadota</taxon>
        <taxon>Alphaproteobacteria</taxon>
        <taxon>Maricaulales</taxon>
        <taxon>Maricaulaceae</taxon>
        <taxon>Hyphobacterium</taxon>
    </lineage>
</organism>